<protein>
    <submittedName>
        <fullName evidence="2">Uncharacterized protein</fullName>
    </submittedName>
</protein>
<dbReference type="WBParaSite" id="JU765_v2.g9548.t1">
    <property type="protein sequence ID" value="JU765_v2.g9548.t1"/>
    <property type="gene ID" value="JU765_v2.g9548"/>
</dbReference>
<name>A0AC34RRD9_9BILA</name>
<accession>A0AC34RRD9</accession>
<proteinExistence type="predicted"/>
<evidence type="ECO:0000313" key="2">
    <source>
        <dbReference type="WBParaSite" id="JU765_v2.g9548.t1"/>
    </source>
</evidence>
<organism evidence="1 2">
    <name type="scientific">Panagrolaimus sp. JU765</name>
    <dbReference type="NCBI Taxonomy" id="591449"/>
    <lineage>
        <taxon>Eukaryota</taxon>
        <taxon>Metazoa</taxon>
        <taxon>Ecdysozoa</taxon>
        <taxon>Nematoda</taxon>
        <taxon>Chromadorea</taxon>
        <taxon>Rhabditida</taxon>
        <taxon>Tylenchina</taxon>
        <taxon>Panagrolaimomorpha</taxon>
        <taxon>Panagrolaimoidea</taxon>
        <taxon>Panagrolaimidae</taxon>
        <taxon>Panagrolaimus</taxon>
    </lineage>
</organism>
<dbReference type="Proteomes" id="UP000887576">
    <property type="component" value="Unplaced"/>
</dbReference>
<sequence>MSIIEEDDLNSVSNENSALLSLQQNLQDPTELEAHNYDTLETENLVLRRNMPRLYD</sequence>
<evidence type="ECO:0000313" key="1">
    <source>
        <dbReference type="Proteomes" id="UP000887576"/>
    </source>
</evidence>
<reference evidence="2" key="1">
    <citation type="submission" date="2022-11" db="UniProtKB">
        <authorList>
            <consortium name="WormBaseParasite"/>
        </authorList>
    </citation>
    <scope>IDENTIFICATION</scope>
</reference>